<evidence type="ECO:0000259" key="1">
    <source>
        <dbReference type="PROSITE" id="PS50003"/>
    </source>
</evidence>
<dbReference type="SUPFAM" id="SSF50729">
    <property type="entry name" value="PH domain-like"/>
    <property type="match status" value="1"/>
</dbReference>
<dbReference type="Proteomes" id="UP000054408">
    <property type="component" value="Unassembled WGS sequence"/>
</dbReference>
<protein>
    <recommendedName>
        <fullName evidence="1">PH domain-containing protein</fullName>
    </recommendedName>
</protein>
<evidence type="ECO:0000313" key="3">
    <source>
        <dbReference type="Proteomes" id="UP000054408"/>
    </source>
</evidence>
<proteinExistence type="predicted"/>
<dbReference type="CDD" id="cd00821">
    <property type="entry name" value="PH"/>
    <property type="match status" value="1"/>
</dbReference>
<feature type="domain" description="PH" evidence="1">
    <location>
        <begin position="267"/>
        <end position="428"/>
    </location>
</feature>
<name>A0A0L0D556_THETB</name>
<dbReference type="EMBL" id="GL349447">
    <property type="protein sequence ID" value="KNC47469.1"/>
    <property type="molecule type" value="Genomic_DNA"/>
</dbReference>
<dbReference type="InterPro" id="IPR001849">
    <property type="entry name" value="PH_domain"/>
</dbReference>
<accession>A0A0L0D556</accession>
<dbReference type="Pfam" id="PF00169">
    <property type="entry name" value="PH"/>
    <property type="match status" value="1"/>
</dbReference>
<gene>
    <name evidence="2" type="ORF">AMSG_02486</name>
</gene>
<dbReference type="SMART" id="SM00233">
    <property type="entry name" value="PH"/>
    <property type="match status" value="1"/>
</dbReference>
<dbReference type="GeneID" id="25562166"/>
<dbReference type="RefSeq" id="XP_013759405.1">
    <property type="nucleotide sequence ID" value="XM_013903951.1"/>
</dbReference>
<reference evidence="2 3" key="1">
    <citation type="submission" date="2010-05" db="EMBL/GenBank/DDBJ databases">
        <title>The Genome Sequence of Thecamonas trahens ATCC 50062.</title>
        <authorList>
            <consortium name="The Broad Institute Genome Sequencing Platform"/>
            <person name="Russ C."/>
            <person name="Cuomo C."/>
            <person name="Shea T."/>
            <person name="Young S.K."/>
            <person name="Zeng Q."/>
            <person name="Koehrsen M."/>
            <person name="Haas B."/>
            <person name="Borodovsky M."/>
            <person name="Guigo R."/>
            <person name="Alvarado L."/>
            <person name="Berlin A."/>
            <person name="Bochicchio J."/>
            <person name="Borenstein D."/>
            <person name="Chapman S."/>
            <person name="Chen Z."/>
            <person name="Freedman E."/>
            <person name="Gellesch M."/>
            <person name="Goldberg J."/>
            <person name="Griggs A."/>
            <person name="Gujja S."/>
            <person name="Heilman E."/>
            <person name="Heiman D."/>
            <person name="Hepburn T."/>
            <person name="Howarth C."/>
            <person name="Jen D."/>
            <person name="Larson L."/>
            <person name="Mehta T."/>
            <person name="Park D."/>
            <person name="Pearson M."/>
            <person name="Roberts A."/>
            <person name="Saif S."/>
            <person name="Shenoy N."/>
            <person name="Sisk P."/>
            <person name="Stolte C."/>
            <person name="Sykes S."/>
            <person name="Thomson T."/>
            <person name="Walk T."/>
            <person name="White J."/>
            <person name="Yandava C."/>
            <person name="Burger G."/>
            <person name="Gray M.W."/>
            <person name="Holland P.W.H."/>
            <person name="King N."/>
            <person name="Lang F.B.F."/>
            <person name="Roger A.J."/>
            <person name="Ruiz-Trillo I."/>
            <person name="Lander E."/>
            <person name="Nusbaum C."/>
        </authorList>
    </citation>
    <scope>NUCLEOTIDE SEQUENCE [LARGE SCALE GENOMIC DNA]</scope>
    <source>
        <strain evidence="2 3">ATCC 50062</strain>
    </source>
</reference>
<organism evidence="2 3">
    <name type="scientific">Thecamonas trahens ATCC 50062</name>
    <dbReference type="NCBI Taxonomy" id="461836"/>
    <lineage>
        <taxon>Eukaryota</taxon>
        <taxon>Apusozoa</taxon>
        <taxon>Apusomonadida</taxon>
        <taxon>Apusomonadidae</taxon>
        <taxon>Thecamonas</taxon>
    </lineage>
</organism>
<dbReference type="AlphaFoldDB" id="A0A0L0D556"/>
<dbReference type="InterPro" id="IPR011993">
    <property type="entry name" value="PH-like_dom_sf"/>
</dbReference>
<dbReference type="PROSITE" id="PS50003">
    <property type="entry name" value="PH_DOMAIN"/>
    <property type="match status" value="1"/>
</dbReference>
<keyword evidence="3" id="KW-1185">Reference proteome</keyword>
<sequence length="491" mass="51154">MGDDGKRDEVAPVKAAAVENSPGAAVNSGNALRRESLNVAAVSLEKSAAAAVRSGKSLHRKSLKVESVELCESAGEAVLAGPAAAAAAAVAAEAEAEAAAAKAGVGEAAGTSDGAAATVDPRTTKVAQLEAVEAARLATVAAVVASLADREPSDRKKLDAKCAARSEIEAMQHAAIVSAVLNNESGWQAGVPPPTAGGYTYYDAGDRRFAVLADGSSVTLCLGEHRELVLLRPASKPYLGLTRTPPPSHWITANAVAMRKLSAPQETVTRSGVVAKLSATKGKFTSSPRWQKRFLTLDGIQLSYYKNERDAGSSTAARGTIELITGTKIIACEPSMPLLADAFKLKSRKPTADVDGTVDRNHVFAIHLPLVIGRQLAAVRDVLEGSVVDIQARLDEAYEATRARTYYFQCESAKDCEAWVAAVKANMAHGLASGLLRASQLDSAHLLLSQGLGASSLVDLDVGALLDDLLAGRRRSRRRMSSQPSTSAAAT</sequence>
<dbReference type="Gene3D" id="2.30.29.30">
    <property type="entry name" value="Pleckstrin-homology domain (PH domain)/Phosphotyrosine-binding domain (PTB)"/>
    <property type="match status" value="1"/>
</dbReference>
<evidence type="ECO:0000313" key="2">
    <source>
        <dbReference type="EMBL" id="KNC47469.1"/>
    </source>
</evidence>